<evidence type="ECO:0000256" key="7">
    <source>
        <dbReference type="ARBA" id="ARBA00023002"/>
    </source>
</evidence>
<evidence type="ECO:0000256" key="14">
    <source>
        <dbReference type="ARBA" id="ARBA00045077"/>
    </source>
</evidence>
<accession>A0A9W7Y4I4</accession>
<protein>
    <recommendedName>
        <fullName evidence="15">lytic cellulose monooxygenase (C4-dehydrogenating)</fullName>
        <ecNumber evidence="15">1.14.99.56</ecNumber>
    </recommendedName>
</protein>
<dbReference type="Gene3D" id="2.70.50.70">
    <property type="match status" value="1"/>
</dbReference>
<evidence type="ECO:0000256" key="10">
    <source>
        <dbReference type="ARBA" id="ARBA00023157"/>
    </source>
</evidence>
<evidence type="ECO:0000313" key="19">
    <source>
        <dbReference type="EMBL" id="KAJ1727358.1"/>
    </source>
</evidence>
<dbReference type="EMBL" id="JANBOI010001127">
    <property type="protein sequence ID" value="KAJ1727358.1"/>
    <property type="molecule type" value="Genomic_DNA"/>
</dbReference>
<comment type="cofactor">
    <cofactor evidence="1">
        <name>Cu(2+)</name>
        <dbReference type="ChEBI" id="CHEBI:29036"/>
    </cofactor>
</comment>
<keyword evidence="12" id="KW-0624">Polysaccharide degradation</keyword>
<evidence type="ECO:0000256" key="13">
    <source>
        <dbReference type="ARBA" id="ARBA00044502"/>
    </source>
</evidence>
<keyword evidence="7" id="KW-0560">Oxidoreductase</keyword>
<evidence type="ECO:0000256" key="2">
    <source>
        <dbReference type="ARBA" id="ARBA00004613"/>
    </source>
</evidence>
<evidence type="ECO:0000256" key="16">
    <source>
        <dbReference type="SAM" id="MobiDB-lite"/>
    </source>
</evidence>
<feature type="compositionally biased region" description="Basic residues" evidence="16">
    <location>
        <begin position="276"/>
        <end position="291"/>
    </location>
</feature>
<evidence type="ECO:0000256" key="4">
    <source>
        <dbReference type="ARBA" id="ARBA00022723"/>
    </source>
</evidence>
<keyword evidence="20" id="KW-1185">Reference proteome</keyword>
<evidence type="ECO:0000256" key="6">
    <source>
        <dbReference type="ARBA" id="ARBA00023001"/>
    </source>
</evidence>
<feature type="domain" description="Auxiliary Activity family 9 catalytic" evidence="18">
    <location>
        <begin position="25"/>
        <end position="224"/>
    </location>
</feature>
<keyword evidence="11" id="KW-0119">Carbohydrate metabolism</keyword>
<comment type="catalytic activity">
    <reaction evidence="14">
        <text>[(1-&gt;4)-beta-D-glucosyl]n+m + reduced acceptor + O2 = 4-dehydro-beta-D-glucosyl-[(1-&gt;4)-beta-D-glucosyl]n-1 + [(1-&gt;4)-beta-D-glucosyl]m + acceptor + H2O.</text>
        <dbReference type="EC" id="1.14.99.56"/>
    </reaction>
</comment>
<keyword evidence="3" id="KW-0964">Secreted</keyword>
<dbReference type="PANTHER" id="PTHR33353:SF10">
    <property type="entry name" value="ENDO-BETA-1,4-GLUCANASE D"/>
    <property type="match status" value="1"/>
</dbReference>
<proteinExistence type="inferred from homology"/>
<evidence type="ECO:0000256" key="5">
    <source>
        <dbReference type="ARBA" id="ARBA00022729"/>
    </source>
</evidence>
<comment type="subcellular location">
    <subcellularLocation>
        <location evidence="2">Secreted</location>
    </subcellularLocation>
</comment>
<dbReference type="PANTHER" id="PTHR33353">
    <property type="entry name" value="PUTATIVE (AFU_ORTHOLOGUE AFUA_1G12560)-RELATED"/>
    <property type="match status" value="1"/>
</dbReference>
<evidence type="ECO:0000256" key="8">
    <source>
        <dbReference type="ARBA" id="ARBA00023008"/>
    </source>
</evidence>
<dbReference type="GO" id="GO:0004497">
    <property type="term" value="F:monooxygenase activity"/>
    <property type="evidence" value="ECO:0007669"/>
    <property type="project" value="UniProtKB-KW"/>
</dbReference>
<keyword evidence="9" id="KW-0503">Monooxygenase</keyword>
<comment type="similarity">
    <text evidence="13">Belongs to the polysaccharide monooxygenase AA9 family.</text>
</comment>
<dbReference type="Proteomes" id="UP001143981">
    <property type="component" value="Unassembled WGS sequence"/>
</dbReference>
<feature type="region of interest" description="Disordered" evidence="16">
    <location>
        <begin position="243"/>
        <end position="291"/>
    </location>
</feature>
<dbReference type="EC" id="1.14.99.56" evidence="15"/>
<keyword evidence="10" id="KW-1015">Disulfide bond</keyword>
<keyword evidence="6" id="KW-0136">Cellulose degradation</keyword>
<evidence type="ECO:0000259" key="18">
    <source>
        <dbReference type="Pfam" id="PF03443"/>
    </source>
</evidence>
<dbReference type="InterPro" id="IPR049892">
    <property type="entry name" value="AA9"/>
</dbReference>
<dbReference type="InterPro" id="IPR005103">
    <property type="entry name" value="AA9_LPMO"/>
</dbReference>
<keyword evidence="5 17" id="KW-0732">Signal</keyword>
<dbReference type="GO" id="GO:0030245">
    <property type="term" value="P:cellulose catabolic process"/>
    <property type="evidence" value="ECO:0007669"/>
    <property type="project" value="UniProtKB-KW"/>
</dbReference>
<evidence type="ECO:0000256" key="12">
    <source>
        <dbReference type="ARBA" id="ARBA00023326"/>
    </source>
</evidence>
<dbReference type="GO" id="GO:0046872">
    <property type="term" value="F:metal ion binding"/>
    <property type="evidence" value="ECO:0007669"/>
    <property type="project" value="UniProtKB-KW"/>
</dbReference>
<evidence type="ECO:0000256" key="11">
    <source>
        <dbReference type="ARBA" id="ARBA00023277"/>
    </source>
</evidence>
<evidence type="ECO:0000256" key="9">
    <source>
        <dbReference type="ARBA" id="ARBA00023033"/>
    </source>
</evidence>
<dbReference type="CDD" id="cd21175">
    <property type="entry name" value="LPMO_AA9"/>
    <property type="match status" value="1"/>
</dbReference>
<evidence type="ECO:0000256" key="17">
    <source>
        <dbReference type="SAM" id="SignalP"/>
    </source>
</evidence>
<evidence type="ECO:0000313" key="20">
    <source>
        <dbReference type="Proteomes" id="UP001143981"/>
    </source>
</evidence>
<dbReference type="GO" id="GO:0005576">
    <property type="term" value="C:extracellular region"/>
    <property type="evidence" value="ECO:0007669"/>
    <property type="project" value="UniProtKB-SubCell"/>
</dbReference>
<sequence>MHITVCRLAAATALVTLLASVADAHTILASIKTDGKQYGVGECIRTWWKNPAGPVQDVQSLDLRCRTTDMDGSKTKTCPVSAGSEMTVTYVRVLKGDKGVISQSHTGPVMVYIAPLASNGEGDVWVKIYEDGWTKESNEWGTDRLIASKGLLTFKIPANIKPGNYILRTEVIALHNASSKGGAQLFPNCIHVQITGTGTIALPAGVAIPGYYKDTDPGILYKRKKFGDNSNYIIPGPPLYKGSGGAPPAGGPTAGEPTSAGPQNAVVPVPTSKPACIKKRSKKRSRKRIDF</sequence>
<evidence type="ECO:0000256" key="3">
    <source>
        <dbReference type="ARBA" id="ARBA00022525"/>
    </source>
</evidence>
<reference evidence="19" key="1">
    <citation type="submission" date="2022-07" db="EMBL/GenBank/DDBJ databases">
        <title>Phylogenomic reconstructions and comparative analyses of Kickxellomycotina fungi.</title>
        <authorList>
            <person name="Reynolds N.K."/>
            <person name="Stajich J.E."/>
            <person name="Barry K."/>
            <person name="Grigoriev I.V."/>
            <person name="Crous P."/>
            <person name="Smith M.E."/>
        </authorList>
    </citation>
    <scope>NUCLEOTIDE SEQUENCE</scope>
    <source>
        <strain evidence="19">BCRC 34381</strain>
    </source>
</reference>
<comment type="caution">
    <text evidence="19">The sequence shown here is derived from an EMBL/GenBank/DDBJ whole genome shotgun (WGS) entry which is preliminary data.</text>
</comment>
<evidence type="ECO:0000256" key="1">
    <source>
        <dbReference type="ARBA" id="ARBA00001973"/>
    </source>
</evidence>
<organism evidence="19 20">
    <name type="scientific">Coemansia biformis</name>
    <dbReference type="NCBI Taxonomy" id="1286918"/>
    <lineage>
        <taxon>Eukaryota</taxon>
        <taxon>Fungi</taxon>
        <taxon>Fungi incertae sedis</taxon>
        <taxon>Zoopagomycota</taxon>
        <taxon>Kickxellomycotina</taxon>
        <taxon>Kickxellomycetes</taxon>
        <taxon>Kickxellales</taxon>
        <taxon>Kickxellaceae</taxon>
        <taxon>Coemansia</taxon>
    </lineage>
</organism>
<dbReference type="Pfam" id="PF03443">
    <property type="entry name" value="AA9"/>
    <property type="match status" value="1"/>
</dbReference>
<dbReference type="AlphaFoldDB" id="A0A9W7Y4I4"/>
<evidence type="ECO:0000256" key="15">
    <source>
        <dbReference type="ARBA" id="ARBA00047174"/>
    </source>
</evidence>
<dbReference type="OrthoDB" id="4849160at2759"/>
<keyword evidence="4" id="KW-0479">Metal-binding</keyword>
<gene>
    <name evidence="19" type="ORF">LPJ61_004614</name>
</gene>
<name>A0A9W7Y4I4_9FUNG</name>
<feature type="signal peptide" evidence="17">
    <location>
        <begin position="1"/>
        <end position="24"/>
    </location>
</feature>
<keyword evidence="8" id="KW-0186">Copper</keyword>
<feature type="chain" id="PRO_5040794206" description="lytic cellulose monooxygenase (C4-dehydrogenating)" evidence="17">
    <location>
        <begin position="25"/>
        <end position="291"/>
    </location>
</feature>